<sequence>MLREVSPWPDTRLRHIAQLLIEWARAGLLSTGNGTVLEEQPQRAWPPVGVRVAVARHIVDTGDLPTTQHHQP</sequence>
<proteinExistence type="predicted"/>
<organism evidence="1 2">
    <name type="scientific">Streptomyces liliiviolaceus</name>
    <dbReference type="NCBI Taxonomy" id="2823109"/>
    <lineage>
        <taxon>Bacteria</taxon>
        <taxon>Bacillati</taxon>
        <taxon>Actinomycetota</taxon>
        <taxon>Actinomycetes</taxon>
        <taxon>Kitasatosporales</taxon>
        <taxon>Streptomycetaceae</taxon>
        <taxon>Streptomyces</taxon>
    </lineage>
</organism>
<accession>A0A941B870</accession>
<name>A0A941B870_9ACTN</name>
<dbReference type="Proteomes" id="UP000677413">
    <property type="component" value="Unassembled WGS sequence"/>
</dbReference>
<evidence type="ECO:0000313" key="1">
    <source>
        <dbReference type="EMBL" id="MBQ0850557.1"/>
    </source>
</evidence>
<reference evidence="1 2" key="1">
    <citation type="submission" date="2021-04" db="EMBL/GenBank/DDBJ databases">
        <authorList>
            <person name="Tang X."/>
            <person name="Zhou X."/>
            <person name="Chen X."/>
            <person name="Cernava T."/>
            <person name="Zhang C."/>
        </authorList>
    </citation>
    <scope>NUCLEOTIDE SEQUENCE [LARGE SCALE GENOMIC DNA]</scope>
    <source>
        <strain evidence="1 2">BH-SS-21</strain>
    </source>
</reference>
<evidence type="ECO:0000313" key="2">
    <source>
        <dbReference type="Proteomes" id="UP000677413"/>
    </source>
</evidence>
<comment type="caution">
    <text evidence="1">The sequence shown here is derived from an EMBL/GenBank/DDBJ whole genome shotgun (WGS) entry which is preliminary data.</text>
</comment>
<dbReference type="RefSeq" id="WP_210884791.1">
    <property type="nucleotide sequence ID" value="NZ_JAGPYQ010000001.1"/>
</dbReference>
<dbReference type="AlphaFoldDB" id="A0A941B870"/>
<gene>
    <name evidence="1" type="ORF">J8N05_20515</name>
</gene>
<keyword evidence="2" id="KW-1185">Reference proteome</keyword>
<protein>
    <submittedName>
        <fullName evidence="1">Uncharacterized protein</fullName>
    </submittedName>
</protein>
<dbReference type="EMBL" id="JAGPYQ010000001">
    <property type="protein sequence ID" value="MBQ0850557.1"/>
    <property type="molecule type" value="Genomic_DNA"/>
</dbReference>